<feature type="region of interest" description="Disordered" evidence="5">
    <location>
        <begin position="610"/>
        <end position="632"/>
    </location>
</feature>
<evidence type="ECO:0000259" key="6">
    <source>
        <dbReference type="PROSITE" id="PS51123"/>
    </source>
</evidence>
<evidence type="ECO:0000313" key="8">
    <source>
        <dbReference type="Proteomes" id="UP001470809"/>
    </source>
</evidence>
<dbReference type="Gene3D" id="3.30.1330.60">
    <property type="entry name" value="OmpA-like domain"/>
    <property type="match status" value="1"/>
</dbReference>
<organism evidence="7 8">
    <name type="scientific">Yoonia rhodophyticola</name>
    <dbReference type="NCBI Taxonomy" id="3137370"/>
    <lineage>
        <taxon>Bacteria</taxon>
        <taxon>Pseudomonadati</taxon>
        <taxon>Pseudomonadota</taxon>
        <taxon>Alphaproteobacteria</taxon>
        <taxon>Rhodobacterales</taxon>
        <taxon>Paracoccaceae</taxon>
        <taxon>Yoonia</taxon>
    </lineage>
</organism>
<sequence length="632" mass="66939">MRLSSLLIRLVVFAIAAFGAFFASRAAVTVVETRSVIAVQETLVDQGYEWASVLGDGLQVILEGQAPTEATRFRAISAAGEMVDASRVIDNLSVADSAVLAPPEFAIEILRNDSGVSLIGLIPAETNRTDLAARIADIADGQPVTDLLEQADYPVAPTWRYALNYSLRALEMLPRSKISVNANRVRVSAISDSPEEKRRLETALARNTPDGVSLAVSISAPRPVISPFTTRFGIDAENGAHFDACAADTEQSLRMILAAASDAGFTERANCTMALGAPSRTWGDAVALSISAIGELGGGTVTIADTDVMLVAPLGTGQGTFDDVVGELQNALPDAFALAAELPEQPQVSTEGPPQFTATRSPEGEIQLRGRVPDAVTNTVAANYAIAKFGQRNLTMGTRVAEGLPAGWSVRVLAGIEALSELSNGAVIVQPDKIQVRGNTGNQDASAAISRLLIDKLGQGADFEIDVTYVEQLDPIAGLPTPEECVAQIKVVTENRKITFDPSSADISASAQAVVDDIAEILKRCGDLKIRVAGYTDSQGREEMNLNLSQQRAEAVLAALRTRRVPVGTFEAIGYGEADPIADNDTDAGREANRRIEFSLIVPEPVVEEESTLDAIADDVPIEDSADDSETE</sequence>
<evidence type="ECO:0000256" key="3">
    <source>
        <dbReference type="ARBA" id="ARBA00023237"/>
    </source>
</evidence>
<dbReference type="InterPro" id="IPR050330">
    <property type="entry name" value="Bact_OuterMem_StrucFunc"/>
</dbReference>
<evidence type="ECO:0000256" key="2">
    <source>
        <dbReference type="ARBA" id="ARBA00023136"/>
    </source>
</evidence>
<dbReference type="Pfam" id="PF00691">
    <property type="entry name" value="OmpA"/>
    <property type="match status" value="1"/>
</dbReference>
<dbReference type="Proteomes" id="UP001470809">
    <property type="component" value="Chromosome"/>
</dbReference>
<reference evidence="7 8" key="2">
    <citation type="submission" date="2024-08" db="EMBL/GenBank/DDBJ databases">
        <title>Phylogenomic analyses of a clade within the roseobacter group suggest taxonomic reassignments of species of the genera Aestuariivita, Citreicella, Loktanella, Nautella, Pelagibaca, Ruegeria, Thalassobius, Thiobacimonas and Tropicibacter, and the proposal o.</title>
        <authorList>
            <person name="Jeon C.O."/>
        </authorList>
    </citation>
    <scope>NUCLEOTIDE SEQUENCE [LARGE SCALE GENOMIC DNA]</scope>
    <source>
        <strain evidence="7 8">SS1-5</strain>
    </source>
</reference>
<dbReference type="InterPro" id="IPR036737">
    <property type="entry name" value="OmpA-like_sf"/>
</dbReference>
<dbReference type="Gene3D" id="3.40.1520.20">
    <property type="match status" value="2"/>
</dbReference>
<gene>
    <name evidence="7" type="ORF">AABB31_07780</name>
</gene>
<evidence type="ECO:0000256" key="1">
    <source>
        <dbReference type="ARBA" id="ARBA00004442"/>
    </source>
</evidence>
<proteinExistence type="predicted"/>
<keyword evidence="3" id="KW-0998">Cell outer membrane</keyword>
<dbReference type="KEGG" id="yrh:AABB31_07780"/>
<evidence type="ECO:0000313" key="7">
    <source>
        <dbReference type="EMBL" id="WZU68764.1"/>
    </source>
</evidence>
<dbReference type="PANTHER" id="PTHR30329">
    <property type="entry name" value="STATOR ELEMENT OF FLAGELLAR MOTOR COMPLEX"/>
    <property type="match status" value="1"/>
</dbReference>
<dbReference type="GO" id="GO:0009279">
    <property type="term" value="C:cell outer membrane"/>
    <property type="evidence" value="ECO:0007669"/>
    <property type="project" value="UniProtKB-SubCell"/>
</dbReference>
<dbReference type="AlphaFoldDB" id="A0AAN0MC11"/>
<accession>A0AAN0MC11</accession>
<dbReference type="SUPFAM" id="SSF103088">
    <property type="entry name" value="OmpA-like"/>
    <property type="match status" value="1"/>
</dbReference>
<dbReference type="InterPro" id="IPR006664">
    <property type="entry name" value="OMP_bac"/>
</dbReference>
<evidence type="ECO:0000256" key="5">
    <source>
        <dbReference type="SAM" id="MobiDB-lite"/>
    </source>
</evidence>
<keyword evidence="8" id="KW-1185">Reference proteome</keyword>
<keyword evidence="2 4" id="KW-0472">Membrane</keyword>
<dbReference type="EMBL" id="CP151767">
    <property type="protein sequence ID" value="WZU68764.1"/>
    <property type="molecule type" value="Genomic_DNA"/>
</dbReference>
<evidence type="ECO:0000256" key="4">
    <source>
        <dbReference type="PROSITE-ProRule" id="PRU00473"/>
    </source>
</evidence>
<feature type="domain" description="OmpA-like" evidence="6">
    <location>
        <begin position="487"/>
        <end position="604"/>
    </location>
</feature>
<dbReference type="PROSITE" id="PS51123">
    <property type="entry name" value="OMPA_2"/>
    <property type="match status" value="1"/>
</dbReference>
<name>A0AAN0MC11_9RHOB</name>
<dbReference type="RefSeq" id="WP_342078055.1">
    <property type="nucleotide sequence ID" value="NZ_CP151767.2"/>
</dbReference>
<dbReference type="PRINTS" id="PR01021">
    <property type="entry name" value="OMPADOMAIN"/>
</dbReference>
<comment type="subcellular location">
    <subcellularLocation>
        <location evidence="1">Cell outer membrane</location>
    </subcellularLocation>
</comment>
<reference evidence="8" key="1">
    <citation type="submission" date="2024-04" db="EMBL/GenBank/DDBJ databases">
        <title>Phylogenomic analyses of a clade within the roseobacter group suggest taxonomic reassignments of species of the genera Aestuariivita, Citreicella, Loktanella, Nautella, Pelagibaca, Ruegeria, Thalassobius, Thiobacimonas and Tropicibacter, and the proposal o.</title>
        <authorList>
            <person name="Jeon C.O."/>
        </authorList>
    </citation>
    <scope>NUCLEOTIDE SEQUENCE [LARGE SCALE GENOMIC DNA]</scope>
    <source>
        <strain evidence="8">SS1-5</strain>
    </source>
</reference>
<dbReference type="PANTHER" id="PTHR30329:SF21">
    <property type="entry name" value="LIPOPROTEIN YIAD-RELATED"/>
    <property type="match status" value="1"/>
</dbReference>
<dbReference type="CDD" id="cd07185">
    <property type="entry name" value="OmpA_C-like"/>
    <property type="match status" value="1"/>
</dbReference>
<dbReference type="InterPro" id="IPR006665">
    <property type="entry name" value="OmpA-like"/>
</dbReference>
<protein>
    <submittedName>
        <fullName evidence="7">OmpA family protein</fullName>
    </submittedName>
</protein>